<keyword evidence="4" id="KW-1185">Reference proteome</keyword>
<dbReference type="OrthoDB" id="8562817at2"/>
<gene>
    <name evidence="3" type="ordered locus">Tbd_2561</name>
</gene>
<dbReference type="GO" id="GO:0016020">
    <property type="term" value="C:membrane"/>
    <property type="evidence" value="ECO:0007669"/>
    <property type="project" value="InterPro"/>
</dbReference>
<reference evidence="3 4" key="1">
    <citation type="journal article" date="2006" name="J. Bacteriol.">
        <title>The genome sequence of the obligately chemolithoautotrophic, facultatively anaerobic bacterium Thiobacillus denitrificans.</title>
        <authorList>
            <person name="Beller H.R."/>
            <person name="Chain P.S."/>
            <person name="Letain T.E."/>
            <person name="Chakicherla A."/>
            <person name="Larimer F.W."/>
            <person name="Richardson P.M."/>
            <person name="Coleman M.A."/>
            <person name="Wood A.P."/>
            <person name="Kelly D.P."/>
        </authorList>
    </citation>
    <scope>NUCLEOTIDE SEQUENCE [LARGE SCALE GENOMIC DNA]</scope>
    <source>
        <strain evidence="3 4">ATCC 25259</strain>
    </source>
</reference>
<dbReference type="Pfam" id="PF04186">
    <property type="entry name" value="FxsA"/>
    <property type="match status" value="1"/>
</dbReference>
<accession>Q3SFU2</accession>
<keyword evidence="2" id="KW-0812">Transmembrane</keyword>
<name>Q3SFU2_THIDA</name>
<protein>
    <submittedName>
        <fullName evidence="3">FxsA protein</fullName>
    </submittedName>
</protein>
<dbReference type="eggNOG" id="COG3030">
    <property type="taxonomic scope" value="Bacteria"/>
</dbReference>
<feature type="compositionally biased region" description="Basic and acidic residues" evidence="1">
    <location>
        <begin position="120"/>
        <end position="135"/>
    </location>
</feature>
<feature type="transmembrane region" description="Helical" evidence="2">
    <location>
        <begin position="80"/>
        <end position="102"/>
    </location>
</feature>
<dbReference type="PANTHER" id="PTHR35335:SF1">
    <property type="entry name" value="UPF0716 PROTEIN FXSA"/>
    <property type="match status" value="1"/>
</dbReference>
<dbReference type="NCBIfam" id="NF008528">
    <property type="entry name" value="PRK11463.1-2"/>
    <property type="match status" value="1"/>
</dbReference>
<proteinExistence type="predicted"/>
<dbReference type="RefSeq" id="WP_011313073.1">
    <property type="nucleotide sequence ID" value="NC_007404.1"/>
</dbReference>
<evidence type="ECO:0000256" key="1">
    <source>
        <dbReference type="SAM" id="MobiDB-lite"/>
    </source>
</evidence>
<evidence type="ECO:0000313" key="4">
    <source>
        <dbReference type="Proteomes" id="UP000008291"/>
    </source>
</evidence>
<dbReference type="KEGG" id="tbd:Tbd_2561"/>
<sequence length="135" mass="14663">MRFSWIVLLVLSFPVLEAIGIFWVANAIGAWVLLWLLLAAIAGVMLVRVERVAWSARLLFSVQSGSHPLAALLASGRILLAGALLVFPGFISDAVALVLLLMPTTWKGRKPPPPAGPRDGVLEGEFKREPDDLLR</sequence>
<dbReference type="Proteomes" id="UP000008291">
    <property type="component" value="Chromosome"/>
</dbReference>
<dbReference type="AlphaFoldDB" id="Q3SFU2"/>
<organism evidence="3 4">
    <name type="scientific">Thiobacillus denitrificans (strain ATCC 25259 / T1)</name>
    <dbReference type="NCBI Taxonomy" id="292415"/>
    <lineage>
        <taxon>Bacteria</taxon>
        <taxon>Pseudomonadati</taxon>
        <taxon>Pseudomonadota</taxon>
        <taxon>Betaproteobacteria</taxon>
        <taxon>Nitrosomonadales</taxon>
        <taxon>Thiobacillaceae</taxon>
        <taxon>Thiobacillus</taxon>
    </lineage>
</organism>
<evidence type="ECO:0000313" key="3">
    <source>
        <dbReference type="EMBL" id="AAZ98514.1"/>
    </source>
</evidence>
<keyword evidence="2" id="KW-1133">Transmembrane helix</keyword>
<dbReference type="PANTHER" id="PTHR35335">
    <property type="entry name" value="UPF0716 PROTEIN FXSA"/>
    <property type="match status" value="1"/>
</dbReference>
<dbReference type="InterPro" id="IPR007313">
    <property type="entry name" value="FxsA"/>
</dbReference>
<dbReference type="STRING" id="292415.Tbd_2561"/>
<dbReference type="EMBL" id="CP000116">
    <property type="protein sequence ID" value="AAZ98514.1"/>
    <property type="molecule type" value="Genomic_DNA"/>
</dbReference>
<feature type="transmembrane region" description="Helical" evidence="2">
    <location>
        <begin position="28"/>
        <end position="47"/>
    </location>
</feature>
<dbReference type="HOGENOM" id="CLU_085083_4_0_4"/>
<evidence type="ECO:0000256" key="2">
    <source>
        <dbReference type="SAM" id="Phobius"/>
    </source>
</evidence>
<feature type="region of interest" description="Disordered" evidence="1">
    <location>
        <begin position="105"/>
        <end position="135"/>
    </location>
</feature>
<keyword evidence="2" id="KW-0472">Membrane</keyword>